<proteinExistence type="predicted"/>
<gene>
    <name evidence="2" type="ORF">DFH94DRAFT_689173</name>
</gene>
<protein>
    <submittedName>
        <fullName evidence="2">Uncharacterized protein</fullName>
    </submittedName>
</protein>
<comment type="caution">
    <text evidence="2">The sequence shown here is derived from an EMBL/GenBank/DDBJ whole genome shotgun (WGS) entry which is preliminary data.</text>
</comment>
<organism evidence="2 3">
    <name type="scientific">Russula ochroleuca</name>
    <dbReference type="NCBI Taxonomy" id="152965"/>
    <lineage>
        <taxon>Eukaryota</taxon>
        <taxon>Fungi</taxon>
        <taxon>Dikarya</taxon>
        <taxon>Basidiomycota</taxon>
        <taxon>Agaricomycotina</taxon>
        <taxon>Agaricomycetes</taxon>
        <taxon>Russulales</taxon>
        <taxon>Russulaceae</taxon>
        <taxon>Russula</taxon>
    </lineage>
</organism>
<dbReference type="OrthoDB" id="3269353at2759"/>
<evidence type="ECO:0000313" key="2">
    <source>
        <dbReference type="EMBL" id="KAF8484788.1"/>
    </source>
</evidence>
<keyword evidence="3" id="KW-1185">Reference proteome</keyword>
<feature type="compositionally biased region" description="Low complexity" evidence="1">
    <location>
        <begin position="1029"/>
        <end position="1040"/>
    </location>
</feature>
<feature type="region of interest" description="Disordered" evidence="1">
    <location>
        <begin position="215"/>
        <end position="254"/>
    </location>
</feature>
<evidence type="ECO:0000313" key="3">
    <source>
        <dbReference type="Proteomes" id="UP000759537"/>
    </source>
</evidence>
<feature type="region of interest" description="Disordered" evidence="1">
    <location>
        <begin position="975"/>
        <end position="1088"/>
    </location>
</feature>
<reference evidence="2" key="1">
    <citation type="submission" date="2019-10" db="EMBL/GenBank/DDBJ databases">
        <authorList>
            <consortium name="DOE Joint Genome Institute"/>
            <person name="Kuo A."/>
            <person name="Miyauchi S."/>
            <person name="Kiss E."/>
            <person name="Drula E."/>
            <person name="Kohler A."/>
            <person name="Sanchez-Garcia M."/>
            <person name="Andreopoulos B."/>
            <person name="Barry K.W."/>
            <person name="Bonito G."/>
            <person name="Buee M."/>
            <person name="Carver A."/>
            <person name="Chen C."/>
            <person name="Cichocki N."/>
            <person name="Clum A."/>
            <person name="Culley D."/>
            <person name="Crous P.W."/>
            <person name="Fauchery L."/>
            <person name="Girlanda M."/>
            <person name="Hayes R."/>
            <person name="Keri Z."/>
            <person name="LaButti K."/>
            <person name="Lipzen A."/>
            <person name="Lombard V."/>
            <person name="Magnuson J."/>
            <person name="Maillard F."/>
            <person name="Morin E."/>
            <person name="Murat C."/>
            <person name="Nolan M."/>
            <person name="Ohm R."/>
            <person name="Pangilinan J."/>
            <person name="Pereira M."/>
            <person name="Perotto S."/>
            <person name="Peter M."/>
            <person name="Riley R."/>
            <person name="Sitrit Y."/>
            <person name="Stielow B."/>
            <person name="Szollosi G."/>
            <person name="Zifcakova L."/>
            <person name="Stursova M."/>
            <person name="Spatafora J.W."/>
            <person name="Tedersoo L."/>
            <person name="Vaario L.-M."/>
            <person name="Yamada A."/>
            <person name="Yan M."/>
            <person name="Wang P."/>
            <person name="Xu J."/>
            <person name="Bruns T."/>
            <person name="Baldrian P."/>
            <person name="Vilgalys R."/>
            <person name="Henrissat B."/>
            <person name="Grigoriev I.V."/>
            <person name="Hibbett D."/>
            <person name="Nagy L.G."/>
            <person name="Martin F.M."/>
        </authorList>
    </citation>
    <scope>NUCLEOTIDE SEQUENCE</scope>
    <source>
        <strain evidence="2">Prilba</strain>
    </source>
</reference>
<dbReference type="EMBL" id="WHVB01000003">
    <property type="protein sequence ID" value="KAF8484788.1"/>
    <property type="molecule type" value="Genomic_DNA"/>
</dbReference>
<reference evidence="2" key="2">
    <citation type="journal article" date="2020" name="Nat. Commun.">
        <title>Large-scale genome sequencing of mycorrhizal fungi provides insights into the early evolution of symbiotic traits.</title>
        <authorList>
            <person name="Miyauchi S."/>
            <person name="Kiss E."/>
            <person name="Kuo A."/>
            <person name="Drula E."/>
            <person name="Kohler A."/>
            <person name="Sanchez-Garcia M."/>
            <person name="Morin E."/>
            <person name="Andreopoulos B."/>
            <person name="Barry K.W."/>
            <person name="Bonito G."/>
            <person name="Buee M."/>
            <person name="Carver A."/>
            <person name="Chen C."/>
            <person name="Cichocki N."/>
            <person name="Clum A."/>
            <person name="Culley D."/>
            <person name="Crous P.W."/>
            <person name="Fauchery L."/>
            <person name="Girlanda M."/>
            <person name="Hayes R.D."/>
            <person name="Keri Z."/>
            <person name="LaButti K."/>
            <person name="Lipzen A."/>
            <person name="Lombard V."/>
            <person name="Magnuson J."/>
            <person name="Maillard F."/>
            <person name="Murat C."/>
            <person name="Nolan M."/>
            <person name="Ohm R.A."/>
            <person name="Pangilinan J."/>
            <person name="Pereira M.F."/>
            <person name="Perotto S."/>
            <person name="Peter M."/>
            <person name="Pfister S."/>
            <person name="Riley R."/>
            <person name="Sitrit Y."/>
            <person name="Stielow J.B."/>
            <person name="Szollosi G."/>
            <person name="Zifcakova L."/>
            <person name="Stursova M."/>
            <person name="Spatafora J.W."/>
            <person name="Tedersoo L."/>
            <person name="Vaario L.M."/>
            <person name="Yamada A."/>
            <person name="Yan M."/>
            <person name="Wang P."/>
            <person name="Xu J."/>
            <person name="Bruns T."/>
            <person name="Baldrian P."/>
            <person name="Vilgalys R."/>
            <person name="Dunand C."/>
            <person name="Henrissat B."/>
            <person name="Grigoriev I.V."/>
            <person name="Hibbett D."/>
            <person name="Nagy L.G."/>
            <person name="Martin F.M."/>
        </authorList>
    </citation>
    <scope>NUCLEOTIDE SEQUENCE</scope>
    <source>
        <strain evidence="2">Prilba</strain>
    </source>
</reference>
<dbReference type="Proteomes" id="UP000759537">
    <property type="component" value="Unassembled WGS sequence"/>
</dbReference>
<feature type="compositionally biased region" description="Basic and acidic residues" evidence="1">
    <location>
        <begin position="222"/>
        <end position="241"/>
    </location>
</feature>
<evidence type="ECO:0000256" key="1">
    <source>
        <dbReference type="SAM" id="MobiDB-lite"/>
    </source>
</evidence>
<sequence length="1147" mass="126642">MSFSRPSQLPTPPETDTDVLAGGHHAIDLMNASGLHGVDPDINIHPSVGAPFRRVSTLAYHSSPLRDPRERPNGRQSRWLIVVIPPVSLIQDHGPLGHTLMSGPTQRLSQGVLMPLQPTMYGQLTAIAREFNFPSPVGLCLYFHITEHGFSMAPRISDDIWPTLWGHLFESRSPVPAFQTPICGRVEFDIDRRKARWLDSWLTSDRRHAVDVPVSVPPSLSHGREGSKNSFFDERGDERPEVSSALHPNPRSRHIPKKLSLVDRLETHSLTSTLANAITGSGTVHAPSNSLATVPGDEPKPAKIALEKRVESWRASSSISPTPMATTGQMTLDTEHIPNNIQLSDFDILADTEDEINPDDFAWSASSVGPPDYDPLASAGLGPQVPSVHLDRRLEGSVLLSPSTATSWGPEVHDSSPMSILFRLPSPDIGQRVIEDCPPTPSTATSWGPEELLYSPESVKFRIRSPDLGQRVLEDCPPTPITVISWGPEELPRSTISVVSRLSSLDLDINTLSIWPFTPSTTTRCSPISKTSMSGTSGIVGSYPCGHVFPYLSAPSRPTWTFVWPLYKAENASNPLPLQFPDPKLADEAYDVACLHFKIFPARISATEESAAPIMFGPFARLTFTSDLEAISVPLEGSYPTLAIYPLVYPHFCIYLPPPADLGMKQEDEPYDLYNQDPAGYPTHLMYIYPPAVKSRLATTLPVRLRPTYPSIEPYPPQYPFITPYRCRVVPSFSNLPAAKASASRRAQDAPSYPAFDIYPAVAESLEAGISLHHPQLYPRIILYPAVYPELDLYPPVFAETGGIPKIELIPRLCPDYPCLEIYPGHVSTGENGVATSRVAPLLQPVYPQFDILYPHFDIYRVGSSKMEEQWVSLSIMLPAQYPAFNLYPATYPHFEIFPPVIQAHSNLTTEHPTPINERIPGSKHGSIGEAVTSSSIPFLRRVRRTHRELHEEIFGPVKVSIEQALNKPLAGIQVRRPASSKTANARIALPQTASSPSGILPPVPPLPMSKRPSFRLPSHNAEARHGGSSSPPSEVPSQPTDRPTSHVTRTHSLSTHPEESIARSNSLTFRNSSPRRDHGHPKQSHRPRDSLILEKARHFDHLHTLAHDDRSSSVVDRPQLSVPPVPQLFFNIPHLEKLKHTKHPSA</sequence>
<name>A0A9P5TCQ3_9AGAM</name>
<dbReference type="AlphaFoldDB" id="A0A9P5TCQ3"/>
<feature type="compositionally biased region" description="Polar residues" evidence="1">
    <location>
        <begin position="1041"/>
        <end position="1056"/>
    </location>
</feature>
<feature type="compositionally biased region" description="Polar residues" evidence="1">
    <location>
        <begin position="1063"/>
        <end position="1073"/>
    </location>
</feature>
<accession>A0A9P5TCQ3</accession>